<dbReference type="GO" id="GO:0016491">
    <property type="term" value="F:oxidoreductase activity"/>
    <property type="evidence" value="ECO:0007669"/>
    <property type="project" value="UniProtKB-KW"/>
</dbReference>
<gene>
    <name evidence="2" type="ORF">PLEOSDRAFT_1060188</name>
</gene>
<organism evidence="2 3">
    <name type="scientific">Pleurotus ostreatus (strain PC15)</name>
    <name type="common">Oyster mushroom</name>
    <dbReference type="NCBI Taxonomy" id="1137138"/>
    <lineage>
        <taxon>Eukaryota</taxon>
        <taxon>Fungi</taxon>
        <taxon>Dikarya</taxon>
        <taxon>Basidiomycota</taxon>
        <taxon>Agaricomycotina</taxon>
        <taxon>Agaricomycetes</taxon>
        <taxon>Agaricomycetidae</taxon>
        <taxon>Agaricales</taxon>
        <taxon>Pleurotineae</taxon>
        <taxon>Pleurotaceae</taxon>
        <taxon>Pleurotus</taxon>
    </lineage>
</organism>
<reference evidence="3" key="1">
    <citation type="journal article" date="2014" name="Proc. Natl. Acad. Sci. U.S.A.">
        <title>Extensive sampling of basidiomycete genomes demonstrates inadequacy of the white-rot/brown-rot paradigm for wood decay fungi.</title>
        <authorList>
            <person name="Riley R."/>
            <person name="Salamov A.A."/>
            <person name="Brown D.W."/>
            <person name="Nagy L.G."/>
            <person name="Floudas D."/>
            <person name="Held B.W."/>
            <person name="Levasseur A."/>
            <person name="Lombard V."/>
            <person name="Morin E."/>
            <person name="Otillar R."/>
            <person name="Lindquist E.A."/>
            <person name="Sun H."/>
            <person name="LaButti K.M."/>
            <person name="Schmutz J."/>
            <person name="Jabbour D."/>
            <person name="Luo H."/>
            <person name="Baker S.E."/>
            <person name="Pisabarro A.G."/>
            <person name="Walton J.D."/>
            <person name="Blanchette R.A."/>
            <person name="Henrissat B."/>
            <person name="Martin F."/>
            <person name="Cullen D."/>
            <person name="Hibbett D.S."/>
            <person name="Grigoriev I.V."/>
        </authorList>
    </citation>
    <scope>NUCLEOTIDE SEQUENCE [LARGE SCALE GENOMIC DNA]</scope>
    <source>
        <strain evidence="3">PC15</strain>
    </source>
</reference>
<proteinExistence type="predicted"/>
<name>A0A067N462_PLEO1</name>
<evidence type="ECO:0008006" key="4">
    <source>
        <dbReference type="Google" id="ProtNLM"/>
    </source>
</evidence>
<dbReference type="InParanoid" id="A0A067N462"/>
<dbReference type="InterPro" id="IPR025337">
    <property type="entry name" value="Questin_oxidase-like"/>
</dbReference>
<dbReference type="EMBL" id="KL198014">
    <property type="protein sequence ID" value="KDQ22793.1"/>
    <property type="molecule type" value="Genomic_DNA"/>
</dbReference>
<dbReference type="VEuPathDB" id="FungiDB:PLEOSDRAFT_1060188"/>
<accession>A0A067N462</accession>
<evidence type="ECO:0000313" key="2">
    <source>
        <dbReference type="EMBL" id="KDQ22793.1"/>
    </source>
</evidence>
<dbReference type="PANTHER" id="PTHR35870:SF1">
    <property type="entry name" value="PROTEIN, PUTATIVE (AFU_ORTHOLOGUE AFUA_5G03330)-RELATED"/>
    <property type="match status" value="1"/>
</dbReference>
<sequence>MAPARAALTALSQRLFPAPSVFRSKLSPSLWAGVTSDSTKTLQRVLQDNHNKWHVYFNEEGFHNHASHHVLATWALGANAQLIQAAYKSNEQREAFKSPEPITKDNFYAHLGDDKYYNSYMEFFRRALEQQGISSVLEEYFFAQEANFPNDGHDSRLMLNRLMDSLYHPMIHIGYGLEFGLPGMLVEGLAQAAIHQALWPAMTPPSLWAEGSPVKSSEYSSGQHIFDILADMAIDSNFARIVNPDPESMAILYHTYFDHQVAVLAYAKRWVVDTASTADVQKKLEELVWLVTLIYGVGGWKRDAGFEADFFYMHLVTSSLFLSSYVNHLSAASLKKLLESYCTFALMWWVARGRPPLDIAGFFATDIPTSSQMSAVSSDALTFDAATSTAAPPNPWLPIINSTLIHPDNHIAKLQRALAHYSTVYGERAAGQEDFARTKLIGAEKLDGSLFIRVAALSAEKLGRVAEGEKASDWYRDGFYHTA</sequence>
<dbReference type="SMR" id="A0A067N462"/>
<dbReference type="OrthoDB" id="10004862at2759"/>
<dbReference type="AlphaFoldDB" id="A0A067N462"/>
<dbReference type="PANTHER" id="PTHR35870">
    <property type="entry name" value="PROTEIN, PUTATIVE (AFU_ORTHOLOGUE AFUA_5G03330)-RELATED"/>
    <property type="match status" value="1"/>
</dbReference>
<dbReference type="HOGENOM" id="CLU_019145_1_0_1"/>
<dbReference type="Pfam" id="PF14027">
    <property type="entry name" value="Questin_oxidase"/>
    <property type="match status" value="1"/>
</dbReference>
<protein>
    <recommendedName>
        <fullName evidence="4">Oxidoreductase AflY</fullName>
    </recommendedName>
</protein>
<dbReference type="Proteomes" id="UP000027073">
    <property type="component" value="Unassembled WGS sequence"/>
</dbReference>
<keyword evidence="1" id="KW-0560">Oxidoreductase</keyword>
<evidence type="ECO:0000313" key="3">
    <source>
        <dbReference type="Proteomes" id="UP000027073"/>
    </source>
</evidence>
<dbReference type="STRING" id="1137138.A0A067N462"/>
<evidence type="ECO:0000256" key="1">
    <source>
        <dbReference type="ARBA" id="ARBA00023002"/>
    </source>
</evidence>